<name>A0AC60QN59_IXOPE</name>
<dbReference type="Proteomes" id="UP000805193">
    <property type="component" value="Unassembled WGS sequence"/>
</dbReference>
<evidence type="ECO:0000313" key="1">
    <source>
        <dbReference type="EMBL" id="KAG0434719.1"/>
    </source>
</evidence>
<feature type="non-terminal residue" evidence="1">
    <location>
        <position position="1"/>
    </location>
</feature>
<accession>A0AC60QN59</accession>
<organism evidence="1 2">
    <name type="scientific">Ixodes persulcatus</name>
    <name type="common">Taiga tick</name>
    <dbReference type="NCBI Taxonomy" id="34615"/>
    <lineage>
        <taxon>Eukaryota</taxon>
        <taxon>Metazoa</taxon>
        <taxon>Ecdysozoa</taxon>
        <taxon>Arthropoda</taxon>
        <taxon>Chelicerata</taxon>
        <taxon>Arachnida</taxon>
        <taxon>Acari</taxon>
        <taxon>Parasitiformes</taxon>
        <taxon>Ixodida</taxon>
        <taxon>Ixodoidea</taxon>
        <taxon>Ixodidae</taxon>
        <taxon>Ixodinae</taxon>
        <taxon>Ixodes</taxon>
    </lineage>
</organism>
<evidence type="ECO:0000313" key="2">
    <source>
        <dbReference type="Proteomes" id="UP000805193"/>
    </source>
</evidence>
<sequence>DAEAELEGQDDEVAWRWPSERANTLHAARRSWPSESAKTLSKDLDFQEKAEEMIQRVQGVRHQRSLRHEQHLLAGCIEEVKEAEDDLAALEARQREGRAVAKEAVDAAIRRQNKQLEAVKKALASIASLATDAEAGLEGQDDEVAWRWPSERAKTLHAARRSWPSESAKTLSKDLDFQEKRINGQDYWENVKNVPHNEEVHKLASFRPHKGGNQNPRHTHNVPRRKVASRANKDAEAGLEGQDDEVAWRWPSERANTLHAARRSWPSECAKTLSKDLDFQEKAEEMIQRVQGREGRAVAKEAVDAAIRRQNKQLEAVKKALASIASLATVNLRAARRRPQDEAAAAPT</sequence>
<keyword evidence="2" id="KW-1185">Reference proteome</keyword>
<proteinExistence type="predicted"/>
<dbReference type="EMBL" id="JABSTQ010008251">
    <property type="protein sequence ID" value="KAG0434719.1"/>
    <property type="molecule type" value="Genomic_DNA"/>
</dbReference>
<gene>
    <name evidence="1" type="ORF">HPB47_018924</name>
</gene>
<protein>
    <submittedName>
        <fullName evidence="1">Uncharacterized protein</fullName>
    </submittedName>
</protein>
<reference evidence="1 2" key="1">
    <citation type="journal article" date="2020" name="Cell">
        <title>Large-Scale Comparative Analyses of Tick Genomes Elucidate Their Genetic Diversity and Vector Capacities.</title>
        <authorList>
            <consortium name="Tick Genome and Microbiome Consortium (TIGMIC)"/>
            <person name="Jia N."/>
            <person name="Wang J."/>
            <person name="Shi W."/>
            <person name="Du L."/>
            <person name="Sun Y."/>
            <person name="Zhan W."/>
            <person name="Jiang J.F."/>
            <person name="Wang Q."/>
            <person name="Zhang B."/>
            <person name="Ji P."/>
            <person name="Bell-Sakyi L."/>
            <person name="Cui X.M."/>
            <person name="Yuan T.T."/>
            <person name="Jiang B.G."/>
            <person name="Yang W.F."/>
            <person name="Lam T.T."/>
            <person name="Chang Q.C."/>
            <person name="Ding S.J."/>
            <person name="Wang X.J."/>
            <person name="Zhu J.G."/>
            <person name="Ruan X.D."/>
            <person name="Zhao L."/>
            <person name="Wei J.T."/>
            <person name="Ye R.Z."/>
            <person name="Que T.C."/>
            <person name="Du C.H."/>
            <person name="Zhou Y.H."/>
            <person name="Cheng J.X."/>
            <person name="Dai P.F."/>
            <person name="Guo W.B."/>
            <person name="Han X.H."/>
            <person name="Huang E.J."/>
            <person name="Li L.F."/>
            <person name="Wei W."/>
            <person name="Gao Y.C."/>
            <person name="Liu J.Z."/>
            <person name="Shao H.Z."/>
            <person name="Wang X."/>
            <person name="Wang C.C."/>
            <person name="Yang T.C."/>
            <person name="Huo Q.B."/>
            <person name="Li W."/>
            <person name="Chen H.Y."/>
            <person name="Chen S.E."/>
            <person name="Zhou L.G."/>
            <person name="Ni X.B."/>
            <person name="Tian J.H."/>
            <person name="Sheng Y."/>
            <person name="Liu T."/>
            <person name="Pan Y.S."/>
            <person name="Xia L.Y."/>
            <person name="Li J."/>
            <person name="Zhao F."/>
            <person name="Cao W.C."/>
        </authorList>
    </citation>
    <scope>NUCLEOTIDE SEQUENCE [LARGE SCALE GENOMIC DNA]</scope>
    <source>
        <strain evidence="1">Iper-2018</strain>
    </source>
</reference>
<comment type="caution">
    <text evidence="1">The sequence shown here is derived from an EMBL/GenBank/DDBJ whole genome shotgun (WGS) entry which is preliminary data.</text>
</comment>